<evidence type="ECO:0000256" key="1">
    <source>
        <dbReference type="ARBA" id="ARBA00010702"/>
    </source>
</evidence>
<evidence type="ECO:0000313" key="11">
    <source>
        <dbReference type="EMBL" id="CAF0853869.1"/>
    </source>
</evidence>
<keyword evidence="14" id="KW-1185">Reference proteome</keyword>
<evidence type="ECO:0000256" key="6">
    <source>
        <dbReference type="ARBA" id="ARBA00049798"/>
    </source>
</evidence>
<evidence type="ECO:0000313" key="14">
    <source>
        <dbReference type="Proteomes" id="UP000663829"/>
    </source>
</evidence>
<keyword evidence="8" id="KW-0479">Metal-binding</keyword>
<feature type="compositionally biased region" description="Low complexity" evidence="9">
    <location>
        <begin position="372"/>
        <end position="383"/>
    </location>
</feature>
<dbReference type="EMBL" id="CAJOBA010001013">
    <property type="protein sequence ID" value="CAF3570739.1"/>
    <property type="molecule type" value="Genomic_DNA"/>
</dbReference>
<dbReference type="Proteomes" id="UP000682733">
    <property type="component" value="Unassembled WGS sequence"/>
</dbReference>
<dbReference type="EC" id="3.2.2.19" evidence="4"/>
<comment type="caution">
    <text evidence="11">The sequence shown here is derived from an EMBL/GenBank/DDBJ whole genome shotgun (WGS) entry which is preliminary data.</text>
</comment>
<dbReference type="AlphaFoldDB" id="A0A813W7M4"/>
<dbReference type="GO" id="GO:0046872">
    <property type="term" value="F:metal ion binding"/>
    <property type="evidence" value="ECO:0007669"/>
    <property type="project" value="UniProtKB-KW"/>
</dbReference>
<dbReference type="SUPFAM" id="SSF101478">
    <property type="entry name" value="ADP-ribosylglycohydrolase"/>
    <property type="match status" value="1"/>
</dbReference>
<evidence type="ECO:0000256" key="8">
    <source>
        <dbReference type="PIRSR" id="PIRSR605502-1"/>
    </source>
</evidence>
<proteinExistence type="inferred from homology"/>
<dbReference type="Proteomes" id="UP000677228">
    <property type="component" value="Unassembled WGS sequence"/>
</dbReference>
<evidence type="ECO:0000313" key="12">
    <source>
        <dbReference type="EMBL" id="CAF3570739.1"/>
    </source>
</evidence>
<evidence type="ECO:0000313" key="10">
    <source>
        <dbReference type="EMBL" id="CAF0788322.1"/>
    </source>
</evidence>
<comment type="cofactor">
    <cofactor evidence="8">
        <name>Mg(2+)</name>
        <dbReference type="ChEBI" id="CHEBI:18420"/>
    </cofactor>
    <text evidence="8">Binds 2 magnesium ions per subunit.</text>
</comment>
<evidence type="ECO:0000313" key="13">
    <source>
        <dbReference type="EMBL" id="CAF3641453.1"/>
    </source>
</evidence>
<evidence type="ECO:0000256" key="7">
    <source>
        <dbReference type="ARBA" id="ARBA00049810"/>
    </source>
</evidence>
<dbReference type="PANTHER" id="PTHR16222">
    <property type="entry name" value="ADP-RIBOSYLGLYCOHYDROLASE"/>
    <property type="match status" value="1"/>
</dbReference>
<dbReference type="Proteomes" id="UP000663829">
    <property type="component" value="Unassembled WGS sequence"/>
</dbReference>
<feature type="binding site" evidence="8">
    <location>
        <position position="64"/>
    </location>
    <ligand>
        <name>Mg(2+)</name>
        <dbReference type="ChEBI" id="CHEBI:18420"/>
        <label>1</label>
    </ligand>
</feature>
<comment type="similarity">
    <text evidence="1">Belongs to the ADP-ribosylglycohydrolase family.</text>
</comment>
<dbReference type="Pfam" id="PF03747">
    <property type="entry name" value="ADP_ribosyl_GH"/>
    <property type="match status" value="1"/>
</dbReference>
<dbReference type="Gene3D" id="1.10.4080.10">
    <property type="entry name" value="ADP-ribosylation/Crystallin J1"/>
    <property type="match status" value="1"/>
</dbReference>
<evidence type="ECO:0000256" key="9">
    <source>
        <dbReference type="SAM" id="MobiDB-lite"/>
    </source>
</evidence>
<keyword evidence="2" id="KW-0378">Hydrolase</keyword>
<keyword evidence="8" id="KW-0460">Magnesium</keyword>
<accession>A0A813W7M4</accession>
<sequence>MPVDLVQRYKACMILGGVGDALGYRDGKWEFNNNGSSIHHELEQTFGNVNAIHFELSKWRVSDDTILHLAIAEALGDHGDQNPDPSLYTRTVKKLKLAVSDMKNRHPSSTTMTAIERLSAERENGWHIQYSAISHDCTAAVRCMCIGLRYFHPNNLNQLISVSIETSRMTHTHTNGYLSGLTTALFTSFALQQKPIYSWGKCLLDLLPYIKEYIQSLKRNDLEQNMRTWTMFETFWRQYLQERRIINGNHLPHFPEKYDVEERDIFYRELSHAGWAGASGTDSVAIAYDALLSCDGSWSELVLRGALHGGHGDATGAIACALYGAVYGFQNVPERNYKDLEYRDRLETVALRLYQLNKIHDISSTKTVPIRKSPSPASSSQKSNRTPLSELNQRGPCVHFLFIPAHVQDSMPTFQQSLHEPLLLFPKKYKFQEYDEISIHSNDSSSTINSLIKQSPIRTDILPSKENRTDRSLRTKSTVPPIPARKPVLPSTSSGGVLANMVFRGYTSSILKSDKNIEQSHQQRNSDYGNDCRKFIAKTYQ</sequence>
<dbReference type="Proteomes" id="UP000681722">
    <property type="component" value="Unassembled WGS sequence"/>
</dbReference>
<feature type="binding site" evidence="8">
    <location>
        <position position="313"/>
    </location>
    <ligand>
        <name>Mg(2+)</name>
        <dbReference type="ChEBI" id="CHEBI:18420"/>
        <label>1</label>
    </ligand>
</feature>
<feature type="binding site" evidence="8">
    <location>
        <position position="62"/>
    </location>
    <ligand>
        <name>Mg(2+)</name>
        <dbReference type="ChEBI" id="CHEBI:18420"/>
        <label>1</label>
    </ligand>
</feature>
<feature type="region of interest" description="Disordered" evidence="9">
    <location>
        <begin position="365"/>
        <end position="389"/>
    </location>
</feature>
<dbReference type="EMBL" id="CAJOBC010000947">
    <property type="protein sequence ID" value="CAF3641453.1"/>
    <property type="molecule type" value="Genomic_DNA"/>
</dbReference>
<evidence type="ECO:0000256" key="4">
    <source>
        <dbReference type="ARBA" id="ARBA00049725"/>
    </source>
</evidence>
<name>A0A813W7M4_9BILA</name>
<protein>
    <recommendedName>
        <fullName evidence="5">ADP-ribosylhydrolase ARH1</fullName>
        <ecNumber evidence="4">3.2.2.19</ecNumber>
    </recommendedName>
    <alternativeName>
        <fullName evidence="6">ADP-ribose-L-arginine cleaving enzyme</fullName>
    </alternativeName>
    <alternativeName>
        <fullName evidence="7">[Protein ADP-ribosylarginine] hydrolase</fullName>
    </alternativeName>
</protein>
<evidence type="ECO:0000256" key="2">
    <source>
        <dbReference type="ARBA" id="ARBA00022801"/>
    </source>
</evidence>
<dbReference type="OrthoDB" id="10250509at2759"/>
<evidence type="ECO:0000256" key="5">
    <source>
        <dbReference type="ARBA" id="ARBA00049773"/>
    </source>
</evidence>
<dbReference type="PANTHER" id="PTHR16222:SF26">
    <property type="entry name" value="ADP-RIBOSYLHYDROLASE ARH1"/>
    <property type="match status" value="1"/>
</dbReference>
<feature type="region of interest" description="Disordered" evidence="9">
    <location>
        <begin position="463"/>
        <end position="490"/>
    </location>
</feature>
<dbReference type="EMBL" id="CAJNOK010001013">
    <property type="protein sequence ID" value="CAF0788322.1"/>
    <property type="molecule type" value="Genomic_DNA"/>
</dbReference>
<comment type="function">
    <text evidence="3">Specifically acts as an arginine mono-ADP-ribosylhydrolase by mediating the removal of mono-ADP-ribose attached to arginine residues on proteins.</text>
</comment>
<evidence type="ECO:0000256" key="3">
    <source>
        <dbReference type="ARBA" id="ARBA00049582"/>
    </source>
</evidence>
<organism evidence="11 14">
    <name type="scientific">Didymodactylos carnosus</name>
    <dbReference type="NCBI Taxonomy" id="1234261"/>
    <lineage>
        <taxon>Eukaryota</taxon>
        <taxon>Metazoa</taxon>
        <taxon>Spiralia</taxon>
        <taxon>Gnathifera</taxon>
        <taxon>Rotifera</taxon>
        <taxon>Eurotatoria</taxon>
        <taxon>Bdelloidea</taxon>
        <taxon>Philodinida</taxon>
        <taxon>Philodinidae</taxon>
        <taxon>Didymodactylos</taxon>
    </lineage>
</organism>
<dbReference type="EMBL" id="CAJNOQ010000948">
    <property type="protein sequence ID" value="CAF0853869.1"/>
    <property type="molecule type" value="Genomic_DNA"/>
</dbReference>
<gene>
    <name evidence="11" type="ORF">GPM918_LOCUS6221</name>
    <name evidence="10" type="ORF">OVA965_LOCUS3999</name>
    <name evidence="13" type="ORF">SRO942_LOCUS6213</name>
    <name evidence="12" type="ORF">TMI583_LOCUS3997</name>
</gene>
<feature type="compositionally biased region" description="Basic and acidic residues" evidence="9">
    <location>
        <begin position="463"/>
        <end position="473"/>
    </location>
</feature>
<feature type="binding site" evidence="8">
    <location>
        <position position="63"/>
    </location>
    <ligand>
        <name>Mg(2+)</name>
        <dbReference type="ChEBI" id="CHEBI:18420"/>
        <label>1</label>
    </ligand>
</feature>
<dbReference type="GO" id="GO:0003875">
    <property type="term" value="F:ADP-ribosylarginine hydrolase activity"/>
    <property type="evidence" value="ECO:0007669"/>
    <property type="project" value="UniProtKB-EC"/>
</dbReference>
<dbReference type="InterPro" id="IPR005502">
    <property type="entry name" value="Ribosyl_crysJ1"/>
</dbReference>
<dbReference type="InterPro" id="IPR036705">
    <property type="entry name" value="Ribosyl_crysJ1_sf"/>
</dbReference>
<dbReference type="InterPro" id="IPR050792">
    <property type="entry name" value="ADP-ribosylglycohydrolase"/>
</dbReference>
<reference evidence="11" key="1">
    <citation type="submission" date="2021-02" db="EMBL/GenBank/DDBJ databases">
        <authorList>
            <person name="Nowell W R."/>
        </authorList>
    </citation>
    <scope>NUCLEOTIDE SEQUENCE</scope>
</reference>